<dbReference type="GO" id="GO:0003725">
    <property type="term" value="F:double-stranded RNA binding"/>
    <property type="evidence" value="ECO:0007669"/>
    <property type="project" value="TreeGrafter"/>
</dbReference>
<dbReference type="Proteomes" id="UP000275408">
    <property type="component" value="Unassembled WGS sequence"/>
</dbReference>
<evidence type="ECO:0008006" key="6">
    <source>
        <dbReference type="Google" id="ProtNLM"/>
    </source>
</evidence>
<dbReference type="SMART" id="SM00358">
    <property type="entry name" value="DSRM"/>
    <property type="match status" value="5"/>
</dbReference>
<dbReference type="PANTHER" id="PTHR10910">
    <property type="entry name" value="EUKARYOTE SPECIFIC DSRNA BINDING PROTEIN"/>
    <property type="match status" value="1"/>
</dbReference>
<feature type="domain" description="DRBM" evidence="2">
    <location>
        <begin position="322"/>
        <end position="390"/>
    </location>
</feature>
<proteinExistence type="predicted"/>
<dbReference type="GO" id="GO:0006396">
    <property type="term" value="P:RNA processing"/>
    <property type="evidence" value="ECO:0007669"/>
    <property type="project" value="InterPro"/>
</dbReference>
<keyword evidence="5" id="KW-1185">Reference proteome</keyword>
<dbReference type="PROSITE" id="PS50137">
    <property type="entry name" value="DS_RBD"/>
    <property type="match status" value="5"/>
</dbReference>
<dbReference type="GO" id="GO:0005737">
    <property type="term" value="C:cytoplasm"/>
    <property type="evidence" value="ECO:0007669"/>
    <property type="project" value="TreeGrafter"/>
</dbReference>
<evidence type="ECO:0000259" key="3">
    <source>
        <dbReference type="PROSITE" id="PS50141"/>
    </source>
</evidence>
<dbReference type="AlphaFoldDB" id="A0A3M6U3K1"/>
<dbReference type="SUPFAM" id="SSF54768">
    <property type="entry name" value="dsRNA-binding domain-like"/>
    <property type="match status" value="5"/>
</dbReference>
<dbReference type="InterPro" id="IPR002466">
    <property type="entry name" value="A_deamin"/>
</dbReference>
<comment type="caution">
    <text evidence="4">The sequence shown here is derived from an EMBL/GenBank/DDBJ whole genome shotgun (WGS) entry which is preliminary data.</text>
</comment>
<feature type="domain" description="DRBM" evidence="2">
    <location>
        <begin position="131"/>
        <end position="196"/>
    </location>
</feature>
<name>A0A3M6U3K1_POCDA</name>
<feature type="domain" description="DRBM" evidence="2">
    <location>
        <begin position="9"/>
        <end position="78"/>
    </location>
</feature>
<evidence type="ECO:0000259" key="2">
    <source>
        <dbReference type="PROSITE" id="PS50137"/>
    </source>
</evidence>
<dbReference type="CDD" id="cd19875">
    <property type="entry name" value="DSRM_EIF2AK2-like"/>
    <property type="match status" value="3"/>
</dbReference>
<organism evidence="4 5">
    <name type="scientific">Pocillopora damicornis</name>
    <name type="common">Cauliflower coral</name>
    <name type="synonym">Millepora damicornis</name>
    <dbReference type="NCBI Taxonomy" id="46731"/>
    <lineage>
        <taxon>Eukaryota</taxon>
        <taxon>Metazoa</taxon>
        <taxon>Cnidaria</taxon>
        <taxon>Anthozoa</taxon>
        <taxon>Hexacorallia</taxon>
        <taxon>Scleractinia</taxon>
        <taxon>Astrocoeniina</taxon>
        <taxon>Pocilloporidae</taxon>
        <taxon>Pocillopora</taxon>
    </lineage>
</organism>
<feature type="domain" description="A to I editase" evidence="3">
    <location>
        <begin position="555"/>
        <end position="901"/>
    </location>
</feature>
<evidence type="ECO:0000313" key="5">
    <source>
        <dbReference type="Proteomes" id="UP000275408"/>
    </source>
</evidence>
<dbReference type="GO" id="GO:0005730">
    <property type="term" value="C:nucleolus"/>
    <property type="evidence" value="ECO:0007669"/>
    <property type="project" value="TreeGrafter"/>
</dbReference>
<feature type="domain" description="DRBM" evidence="2">
    <location>
        <begin position="423"/>
        <end position="492"/>
    </location>
</feature>
<dbReference type="GO" id="GO:0006382">
    <property type="term" value="P:adenosine to inosine editing"/>
    <property type="evidence" value="ECO:0007669"/>
    <property type="project" value="TreeGrafter"/>
</dbReference>
<evidence type="ECO:0000313" key="4">
    <source>
        <dbReference type="EMBL" id="RMX48139.1"/>
    </source>
</evidence>
<sequence length="902" mass="99380">MFGNLVNKNARAAFKEYGEQCGALASIEVAASSTENPHNPKFVAVAKLGDRAFLPATASSKKDAKEYAADLALQELAQEPHARFQENIMGANGGEMPEIHHGFAGRRRNVHTRRQHAKMKSTELSAPPDKDPVMLLNEFGQKRGQLVKFEDVQCMYPGLYKAQVTVGEVTFGPKSSSTKRMARKFAAIEALKTLMNWEPAEGLYDAPEESPHWSVGPGGPAPGKAVLLRKDPIMLLNEHCQRNQLKISYEDLPHLGPDHKKTFSCQVIVGERIFKEGSGPTKIVAKKNAAMHALESLFDMPVEIASTPGVIGQANQMKVDRHPVSILNEHGQKKGVKVEFEDMGYSGPDHLRTFNFRAVVGDVTYDTGNGRNKKEAKREAAALALQSLGFQVNVDLTKRISTAEEEISVPPEEHKLSLTDGKSTVSALYELCQAHHLPQPHALEKQPEGKIDPTLHYCAYKVGEELYDLGAGRTKKAAKEAAAQHAVASILKLKGLQHVYNPGTTSEGDEIAAMCWNHLSILSRDAPEGWRFAGYKVVAAFVMQDGDDDPGAVVSLGTGNKCISGDQLRMNGTTVNDSHAEVIARRSLLRFFYFHLKVLFSGQTDVKSIFVQKERQGKIQLRDGIKFLLYVSTAPCGDAAIFVNENYSSPEDATESKALFGSRQQGLLRTKVEKGEGTIPLDPQDGIQTIDGIHSGQRLRTASCSDKIAKWNVLGVQGSLLSVLIEPVYINSIILGKLFHSGHLSRAVSMRVERDNDNSFSNKLPGSYHVNHPKLEEGHLVMQDGTREVETKCKTKVLSLNWSAGQDTSVEVFDGCLGIAPSKMGKPSRLSRQALYASLKEVIKYSQDLGHRQILDAQSYRSAKELATDYQKTRTMLYNRLQETGYGSWDLMKKPPELSHFN</sequence>
<dbReference type="Gene3D" id="3.30.160.20">
    <property type="match status" value="5"/>
</dbReference>
<dbReference type="GO" id="GO:0003726">
    <property type="term" value="F:double-stranded RNA adenosine deaminase activity"/>
    <property type="evidence" value="ECO:0007669"/>
    <property type="project" value="TreeGrafter"/>
</dbReference>
<gene>
    <name evidence="4" type="ORF">pdam_00014697</name>
</gene>
<dbReference type="STRING" id="46731.A0A3M6U3K1"/>
<dbReference type="OMA" id="NGYGHWV"/>
<keyword evidence="1" id="KW-0694">RNA-binding</keyword>
<dbReference type="SMART" id="SM00552">
    <property type="entry name" value="ADEAMc"/>
    <property type="match status" value="1"/>
</dbReference>
<dbReference type="Pfam" id="PF02137">
    <property type="entry name" value="A_deamin"/>
    <property type="match status" value="1"/>
</dbReference>
<dbReference type="EMBL" id="RCHS01002309">
    <property type="protein sequence ID" value="RMX48139.1"/>
    <property type="molecule type" value="Genomic_DNA"/>
</dbReference>
<reference evidence="4 5" key="1">
    <citation type="journal article" date="2018" name="Sci. Rep.">
        <title>Comparative analysis of the Pocillopora damicornis genome highlights role of immune system in coral evolution.</title>
        <authorList>
            <person name="Cunning R."/>
            <person name="Bay R.A."/>
            <person name="Gillette P."/>
            <person name="Baker A.C."/>
            <person name="Traylor-Knowles N."/>
        </authorList>
    </citation>
    <scope>NUCLEOTIDE SEQUENCE [LARGE SCALE GENOMIC DNA]</scope>
    <source>
        <strain evidence="4">RSMAS</strain>
        <tissue evidence="4">Whole animal</tissue>
    </source>
</reference>
<dbReference type="GO" id="GO:0008251">
    <property type="term" value="F:tRNA-specific adenosine deaminase activity"/>
    <property type="evidence" value="ECO:0007669"/>
    <property type="project" value="TreeGrafter"/>
</dbReference>
<dbReference type="InterPro" id="IPR014720">
    <property type="entry name" value="dsRBD_dom"/>
</dbReference>
<evidence type="ECO:0000256" key="1">
    <source>
        <dbReference type="PROSITE-ProRule" id="PRU00266"/>
    </source>
</evidence>
<dbReference type="OrthoDB" id="10268011at2759"/>
<accession>A0A3M6U3K1</accession>
<feature type="domain" description="DRBM" evidence="2">
    <location>
        <begin position="231"/>
        <end position="299"/>
    </location>
</feature>
<dbReference type="Pfam" id="PF00035">
    <property type="entry name" value="dsrm"/>
    <property type="match status" value="5"/>
</dbReference>
<protein>
    <recommendedName>
        <fullName evidence="6">Adenosine deaminase</fullName>
    </recommendedName>
</protein>
<dbReference type="PROSITE" id="PS50141">
    <property type="entry name" value="A_DEAMIN_EDITASE"/>
    <property type="match status" value="1"/>
</dbReference>
<dbReference type="PANTHER" id="PTHR10910:SF107">
    <property type="entry name" value="DOUBLE-STRANDED RNA-SPECIFIC ADENOSINE DEAMINASE"/>
    <property type="match status" value="1"/>
</dbReference>